<evidence type="ECO:0000313" key="2">
    <source>
        <dbReference type="Proteomes" id="UP000704611"/>
    </source>
</evidence>
<evidence type="ECO:0008006" key="3">
    <source>
        <dbReference type="Google" id="ProtNLM"/>
    </source>
</evidence>
<name>A0ABS6MHB3_9GAMM</name>
<organism evidence="1 2">
    <name type="scientific">Arsukibacterium indicum</name>
    <dbReference type="NCBI Taxonomy" id="2848612"/>
    <lineage>
        <taxon>Bacteria</taxon>
        <taxon>Pseudomonadati</taxon>
        <taxon>Pseudomonadota</taxon>
        <taxon>Gammaproteobacteria</taxon>
        <taxon>Chromatiales</taxon>
        <taxon>Chromatiaceae</taxon>
        <taxon>Arsukibacterium</taxon>
    </lineage>
</organism>
<reference evidence="1 2" key="1">
    <citation type="submission" date="2021-06" db="EMBL/GenBank/DDBJ databases">
        <title>Rheinheimera indica sp. nov., isolated from deep-sea sediment.</title>
        <authorList>
            <person name="Wang Z."/>
            <person name="Zhang X.-Y."/>
        </authorList>
    </citation>
    <scope>NUCLEOTIDE SEQUENCE [LARGE SCALE GENOMIC DNA]</scope>
    <source>
        <strain evidence="1 2">SM2107</strain>
    </source>
</reference>
<proteinExistence type="predicted"/>
<dbReference type="Proteomes" id="UP000704611">
    <property type="component" value="Unassembled WGS sequence"/>
</dbReference>
<gene>
    <name evidence="1" type="ORF">KQY15_03730</name>
</gene>
<dbReference type="EMBL" id="JAHRID010000001">
    <property type="protein sequence ID" value="MBV2128206.1"/>
    <property type="molecule type" value="Genomic_DNA"/>
</dbReference>
<comment type="caution">
    <text evidence="1">The sequence shown here is derived from an EMBL/GenBank/DDBJ whole genome shotgun (WGS) entry which is preliminary data.</text>
</comment>
<keyword evidence="2" id="KW-1185">Reference proteome</keyword>
<sequence>MTNTENCIKAYRKHKHLKNAADELGIKWQALYRVLVAANEPVMGDKERYGSESDKFARLGEAHFAELVPYAEDQNKTKFQSKCDFLVRGFKVDVKCARPAIKQATCKNKSWAFSVKKQRLVADFIVCIGYDEAGKPCFYLLIPGEIARNHGTISLSISRKGKWWDYEVSKEDIEPFFASLIEKETLSA</sequence>
<evidence type="ECO:0000313" key="1">
    <source>
        <dbReference type="EMBL" id="MBV2128206.1"/>
    </source>
</evidence>
<accession>A0ABS6MHB3</accession>
<dbReference type="RefSeq" id="WP_217667312.1">
    <property type="nucleotide sequence ID" value="NZ_JAHRID010000001.1"/>
</dbReference>
<protein>
    <recommendedName>
        <fullName evidence="3">Restriction endonuclease</fullName>
    </recommendedName>
</protein>